<evidence type="ECO:0000313" key="10">
    <source>
        <dbReference type="Proteomes" id="UP000198519"/>
    </source>
</evidence>
<dbReference type="CDD" id="cd01086">
    <property type="entry name" value="MetAP1"/>
    <property type="match status" value="1"/>
</dbReference>
<reference evidence="10" key="1">
    <citation type="submission" date="2016-10" db="EMBL/GenBank/DDBJ databases">
        <authorList>
            <person name="Varghese N."/>
            <person name="Submissions S."/>
        </authorList>
    </citation>
    <scope>NUCLEOTIDE SEQUENCE [LARGE SCALE GENOMIC DNA]</scope>
    <source>
        <strain evidence="10">CGMCC 1.7061</strain>
    </source>
</reference>
<comment type="cofactor">
    <cofactor evidence="6">
        <name>Co(2+)</name>
        <dbReference type="ChEBI" id="CHEBI:48828"/>
    </cofactor>
    <cofactor evidence="6">
        <name>Zn(2+)</name>
        <dbReference type="ChEBI" id="CHEBI:29105"/>
    </cofactor>
    <cofactor evidence="6">
        <name>Mn(2+)</name>
        <dbReference type="ChEBI" id="CHEBI:29035"/>
    </cofactor>
    <cofactor evidence="6">
        <name>Fe(2+)</name>
        <dbReference type="ChEBI" id="CHEBI:29033"/>
    </cofactor>
    <text evidence="6">Binds 2 divalent metal cations per subunit. Has a high-affinity and a low affinity metal-binding site. The true nature of the physiological cofactor is under debate. The enzyme is active with cobalt, zinc, manganese or divalent iron ions. Most likely, methionine aminopeptidases function as mononuclear Fe(2+)-metalloproteases under physiological conditions, and the catalytically relevant metal-binding site has been assigned to the histidine-containing high-affinity site.</text>
</comment>
<dbReference type="NCBIfam" id="TIGR00500">
    <property type="entry name" value="met_pdase_I"/>
    <property type="match status" value="1"/>
</dbReference>
<proteinExistence type="inferred from homology"/>
<dbReference type="GO" id="GO:0006508">
    <property type="term" value="P:proteolysis"/>
    <property type="evidence" value="ECO:0007669"/>
    <property type="project" value="UniProtKB-KW"/>
</dbReference>
<keyword evidence="5 6" id="KW-0378">Hydrolase</keyword>
<dbReference type="InterPro" id="IPR001714">
    <property type="entry name" value="Pept_M24_MAP"/>
</dbReference>
<organism evidence="9 10">
    <name type="scientific">Marinobacter zhejiangensis</name>
    <dbReference type="NCBI Taxonomy" id="488535"/>
    <lineage>
        <taxon>Bacteria</taxon>
        <taxon>Pseudomonadati</taxon>
        <taxon>Pseudomonadota</taxon>
        <taxon>Gammaproteobacteria</taxon>
        <taxon>Pseudomonadales</taxon>
        <taxon>Marinobacteraceae</taxon>
        <taxon>Marinobacter</taxon>
    </lineage>
</organism>
<keyword evidence="2 6" id="KW-0031">Aminopeptidase</keyword>
<dbReference type="EC" id="3.4.11.18" evidence="6 7"/>
<evidence type="ECO:0000313" key="9">
    <source>
        <dbReference type="EMBL" id="SFM34142.1"/>
    </source>
</evidence>
<evidence type="ECO:0000256" key="5">
    <source>
        <dbReference type="ARBA" id="ARBA00022801"/>
    </source>
</evidence>
<evidence type="ECO:0000256" key="6">
    <source>
        <dbReference type="HAMAP-Rule" id="MF_01974"/>
    </source>
</evidence>
<keyword evidence="10" id="KW-1185">Reference proteome</keyword>
<dbReference type="PANTHER" id="PTHR43330">
    <property type="entry name" value="METHIONINE AMINOPEPTIDASE"/>
    <property type="match status" value="1"/>
</dbReference>
<evidence type="ECO:0000256" key="3">
    <source>
        <dbReference type="ARBA" id="ARBA00022670"/>
    </source>
</evidence>
<feature type="binding site" evidence="6">
    <location>
        <position position="179"/>
    </location>
    <ligand>
        <name>substrate</name>
    </ligand>
</feature>
<evidence type="ECO:0000256" key="1">
    <source>
        <dbReference type="ARBA" id="ARBA00002521"/>
    </source>
</evidence>
<dbReference type="GO" id="GO:0004239">
    <property type="term" value="F:initiator methionyl aminopeptidase activity"/>
    <property type="evidence" value="ECO:0007669"/>
    <property type="project" value="UniProtKB-UniRule"/>
</dbReference>
<comment type="function">
    <text evidence="1 6">Removes the N-terminal methionine from nascent proteins. The N-terminal methionine is often cleaved when the second residue in the primary sequence is small and uncharged (Met-Ala-, Cys, Gly, Pro, Ser, Thr, or Val). Requires deformylation of the N(alpha)-formylated initiator methionine before it can be hydrolyzed.</text>
</comment>
<keyword evidence="3 6" id="KW-0645">Protease</keyword>
<dbReference type="GO" id="GO:0005829">
    <property type="term" value="C:cytosol"/>
    <property type="evidence" value="ECO:0007669"/>
    <property type="project" value="TreeGrafter"/>
</dbReference>
<feature type="binding site" evidence="6">
    <location>
        <position position="205"/>
    </location>
    <ligand>
        <name>a divalent metal cation</name>
        <dbReference type="ChEBI" id="CHEBI:60240"/>
        <label>2</label>
        <note>catalytic</note>
    </ligand>
</feature>
<dbReference type="SUPFAM" id="SSF55920">
    <property type="entry name" value="Creatinase/aminopeptidase"/>
    <property type="match status" value="1"/>
</dbReference>
<dbReference type="RefSeq" id="WP_092022341.1">
    <property type="nucleotide sequence ID" value="NZ_FOUE01000003.1"/>
</dbReference>
<comment type="catalytic activity">
    <reaction evidence="6 7">
        <text>Release of N-terminal amino acids, preferentially methionine, from peptides and arylamides.</text>
        <dbReference type="EC" id="3.4.11.18"/>
    </reaction>
</comment>
<dbReference type="GO" id="GO:0070006">
    <property type="term" value="F:metalloaminopeptidase activity"/>
    <property type="evidence" value="ECO:0007669"/>
    <property type="project" value="UniProtKB-UniRule"/>
</dbReference>
<dbReference type="InterPro" id="IPR000994">
    <property type="entry name" value="Pept_M24"/>
</dbReference>
<dbReference type="InterPro" id="IPR002467">
    <property type="entry name" value="Pept_M24A_MAP1"/>
</dbReference>
<evidence type="ECO:0000256" key="2">
    <source>
        <dbReference type="ARBA" id="ARBA00022438"/>
    </source>
</evidence>
<dbReference type="OrthoDB" id="9802055at2"/>
<protein>
    <recommendedName>
        <fullName evidence="6 7">Methionine aminopeptidase</fullName>
        <shortName evidence="6">MAP</shortName>
        <shortName evidence="6">MetAP</shortName>
        <ecNumber evidence="6 7">3.4.11.18</ecNumber>
    </recommendedName>
    <alternativeName>
        <fullName evidence="6">Peptidase M</fullName>
    </alternativeName>
</protein>
<dbReference type="HAMAP" id="MF_01974">
    <property type="entry name" value="MetAP_1"/>
    <property type="match status" value="1"/>
</dbReference>
<dbReference type="PROSITE" id="PS00680">
    <property type="entry name" value="MAP_1"/>
    <property type="match status" value="1"/>
</dbReference>
<dbReference type="AlphaFoldDB" id="A0A1I4Q252"/>
<dbReference type="Proteomes" id="UP000198519">
    <property type="component" value="Unassembled WGS sequence"/>
</dbReference>
<evidence type="ECO:0000256" key="4">
    <source>
        <dbReference type="ARBA" id="ARBA00022723"/>
    </source>
</evidence>
<dbReference type="PANTHER" id="PTHR43330:SF27">
    <property type="entry name" value="METHIONINE AMINOPEPTIDASE"/>
    <property type="match status" value="1"/>
</dbReference>
<feature type="binding site" evidence="6">
    <location>
        <position position="98"/>
    </location>
    <ligand>
        <name>a divalent metal cation</name>
        <dbReference type="ChEBI" id="CHEBI:60240"/>
        <label>1</label>
    </ligand>
</feature>
<dbReference type="STRING" id="488535.SAMN04487963_2136"/>
<dbReference type="EMBL" id="FOUE01000003">
    <property type="protein sequence ID" value="SFM34142.1"/>
    <property type="molecule type" value="Genomic_DNA"/>
</dbReference>
<feature type="binding site" evidence="6">
    <location>
        <position position="109"/>
    </location>
    <ligand>
        <name>a divalent metal cation</name>
        <dbReference type="ChEBI" id="CHEBI:60240"/>
        <label>1</label>
    </ligand>
</feature>
<feature type="binding site" evidence="6">
    <location>
        <position position="80"/>
    </location>
    <ligand>
        <name>substrate</name>
    </ligand>
</feature>
<dbReference type="GO" id="GO:0046872">
    <property type="term" value="F:metal ion binding"/>
    <property type="evidence" value="ECO:0007669"/>
    <property type="project" value="UniProtKB-UniRule"/>
</dbReference>
<feature type="binding site" evidence="6">
    <location>
        <position position="236"/>
    </location>
    <ligand>
        <name>a divalent metal cation</name>
        <dbReference type="ChEBI" id="CHEBI:60240"/>
        <label>1</label>
    </ligand>
</feature>
<dbReference type="Pfam" id="PF00557">
    <property type="entry name" value="Peptidase_M24"/>
    <property type="match status" value="1"/>
</dbReference>
<dbReference type="Gene3D" id="3.90.230.10">
    <property type="entry name" value="Creatinase/methionine aminopeptidase superfamily"/>
    <property type="match status" value="1"/>
</dbReference>
<comment type="subunit">
    <text evidence="6">Monomer.</text>
</comment>
<accession>A0A1I4Q252</accession>
<dbReference type="InterPro" id="IPR036005">
    <property type="entry name" value="Creatinase/aminopeptidase-like"/>
</dbReference>
<feature type="binding site" evidence="6">
    <location>
        <position position="236"/>
    </location>
    <ligand>
        <name>a divalent metal cation</name>
        <dbReference type="ChEBI" id="CHEBI:60240"/>
        <label>2</label>
        <note>catalytic</note>
    </ligand>
</feature>
<keyword evidence="4 6" id="KW-0479">Metal-binding</keyword>
<feature type="binding site" evidence="6">
    <location>
        <position position="172"/>
    </location>
    <ligand>
        <name>a divalent metal cation</name>
        <dbReference type="ChEBI" id="CHEBI:60240"/>
        <label>2</label>
        <note>catalytic</note>
    </ligand>
</feature>
<name>A0A1I4Q252_9GAMM</name>
<dbReference type="PRINTS" id="PR00599">
    <property type="entry name" value="MAPEPTIDASE"/>
</dbReference>
<evidence type="ECO:0000256" key="7">
    <source>
        <dbReference type="RuleBase" id="RU003653"/>
    </source>
</evidence>
<feature type="binding site" evidence="6">
    <location>
        <position position="109"/>
    </location>
    <ligand>
        <name>a divalent metal cation</name>
        <dbReference type="ChEBI" id="CHEBI:60240"/>
        <label>2</label>
        <note>catalytic</note>
    </ligand>
</feature>
<evidence type="ECO:0000259" key="8">
    <source>
        <dbReference type="Pfam" id="PF00557"/>
    </source>
</evidence>
<comment type="similarity">
    <text evidence="6">Belongs to the peptidase M24A family. Methionine aminopeptidase type 1 subfamily.</text>
</comment>
<gene>
    <name evidence="6" type="primary">map</name>
    <name evidence="9" type="ORF">SAMN04487963_2136</name>
</gene>
<sequence length="264" mass="29499">MTKVVIKSSKEQALMRQAGYLLTRVFDMLDDLVRPGISTMAINDAVETFIVKELRSRPASKGQYGYRYVLNVSINEEVCHGMPNVRRRLTNSDIVNLDITLEKDGFISDSSKMYVLPGAPVKARRLVKATYDAMWQGIQMVRPGARLGDVGHAIQSFAEAAGYSVVREYCGHGIGRQMHEAPQVLHYGRPQTGLVLKPGMVFTIEPMINQGGPQVRTLKDGWTVVTRDRSLSAQWEHTVLVTDDGYEVLTLRSDETHRVPPAKL</sequence>
<feature type="domain" description="Peptidase M24" evidence="8">
    <location>
        <begin position="14"/>
        <end position="243"/>
    </location>
</feature>